<evidence type="ECO:0000259" key="6">
    <source>
        <dbReference type="Pfam" id="PF00441"/>
    </source>
</evidence>
<organism evidence="7 8">
    <name type="scientific">Caballeronia novacaledonica</name>
    <dbReference type="NCBI Taxonomy" id="1544861"/>
    <lineage>
        <taxon>Bacteria</taxon>
        <taxon>Pseudomonadati</taxon>
        <taxon>Pseudomonadota</taxon>
        <taxon>Betaproteobacteria</taxon>
        <taxon>Burkholderiales</taxon>
        <taxon>Burkholderiaceae</taxon>
        <taxon>Caballeronia</taxon>
    </lineage>
</organism>
<dbReference type="PANTHER" id="PTHR43884">
    <property type="entry name" value="ACYL-COA DEHYDROGENASE"/>
    <property type="match status" value="1"/>
</dbReference>
<reference evidence="8" key="1">
    <citation type="submission" date="2018-01" db="EMBL/GenBank/DDBJ databases">
        <authorList>
            <person name="Peeters C."/>
        </authorList>
    </citation>
    <scope>NUCLEOTIDE SEQUENCE [LARGE SCALE GENOMIC DNA]</scope>
</reference>
<proteinExistence type="inferred from homology"/>
<dbReference type="InterPro" id="IPR009100">
    <property type="entry name" value="AcylCoA_DH/oxidase_NM_dom_sf"/>
</dbReference>
<evidence type="ECO:0000256" key="2">
    <source>
        <dbReference type="ARBA" id="ARBA00009347"/>
    </source>
</evidence>
<dbReference type="Proteomes" id="UP000238169">
    <property type="component" value="Unassembled WGS sequence"/>
</dbReference>
<evidence type="ECO:0000313" key="8">
    <source>
        <dbReference type="Proteomes" id="UP000238169"/>
    </source>
</evidence>
<gene>
    <name evidence="7" type="ORF">NOV72_01844</name>
</gene>
<comment type="similarity">
    <text evidence="2">Belongs to the acyl-CoA dehydrogenase family.</text>
</comment>
<keyword evidence="4" id="KW-0274">FAD</keyword>
<keyword evidence="3" id="KW-0285">Flavoprotein</keyword>
<evidence type="ECO:0000256" key="3">
    <source>
        <dbReference type="ARBA" id="ARBA00022630"/>
    </source>
</evidence>
<dbReference type="InterPro" id="IPR036250">
    <property type="entry name" value="AcylCo_DH-like_C"/>
</dbReference>
<dbReference type="InterPro" id="IPR009075">
    <property type="entry name" value="AcylCo_DH/oxidase_C"/>
</dbReference>
<dbReference type="RefSeq" id="WP_106854287.1">
    <property type="nucleotide sequence ID" value="NZ_OGTP01000004.1"/>
</dbReference>
<protein>
    <submittedName>
        <fullName evidence="7">Acyl-CoA dehydrogenase</fullName>
    </submittedName>
</protein>
<dbReference type="GO" id="GO:0003995">
    <property type="term" value="F:acyl-CoA dehydrogenase activity"/>
    <property type="evidence" value="ECO:0007669"/>
    <property type="project" value="TreeGrafter"/>
</dbReference>
<keyword evidence="5" id="KW-0560">Oxidoreductase</keyword>
<evidence type="ECO:0000313" key="7">
    <source>
        <dbReference type="EMBL" id="SPB14601.1"/>
    </source>
</evidence>
<comment type="cofactor">
    <cofactor evidence="1">
        <name>FAD</name>
        <dbReference type="ChEBI" id="CHEBI:57692"/>
    </cofactor>
</comment>
<accession>A0A2U3I3C7</accession>
<dbReference type="GO" id="GO:0050660">
    <property type="term" value="F:flavin adenine dinucleotide binding"/>
    <property type="evidence" value="ECO:0007669"/>
    <property type="project" value="InterPro"/>
</dbReference>
<evidence type="ECO:0000256" key="1">
    <source>
        <dbReference type="ARBA" id="ARBA00001974"/>
    </source>
</evidence>
<dbReference type="EMBL" id="OGTP01000004">
    <property type="protein sequence ID" value="SPB14601.1"/>
    <property type="molecule type" value="Genomic_DNA"/>
</dbReference>
<dbReference type="Pfam" id="PF00441">
    <property type="entry name" value="Acyl-CoA_dh_1"/>
    <property type="match status" value="1"/>
</dbReference>
<evidence type="ECO:0000256" key="5">
    <source>
        <dbReference type="ARBA" id="ARBA00023002"/>
    </source>
</evidence>
<feature type="domain" description="Acyl-CoA dehydrogenase/oxidase C-terminal" evidence="6">
    <location>
        <begin position="185"/>
        <end position="295"/>
    </location>
</feature>
<dbReference type="InterPro" id="IPR037069">
    <property type="entry name" value="AcylCoA_DH/ox_N_sf"/>
</dbReference>
<name>A0A2U3I3C7_9BURK</name>
<dbReference type="OrthoDB" id="2450120at2"/>
<evidence type="ECO:0000256" key="4">
    <source>
        <dbReference type="ARBA" id="ARBA00022827"/>
    </source>
</evidence>
<dbReference type="Gene3D" id="1.10.540.10">
    <property type="entry name" value="Acyl-CoA dehydrogenase/oxidase, N-terminal domain"/>
    <property type="match status" value="1"/>
</dbReference>
<dbReference type="SUPFAM" id="SSF56645">
    <property type="entry name" value="Acyl-CoA dehydrogenase NM domain-like"/>
    <property type="match status" value="1"/>
</dbReference>
<dbReference type="PANTHER" id="PTHR43884:SF20">
    <property type="entry name" value="ACYL-COA DEHYDROGENASE FADE28"/>
    <property type="match status" value="1"/>
</dbReference>
<sequence>MTNAIADEFERALAALCTEERQRAIEGGASGAADELWAQIDALGFSDALVDEAHGGAGLSLDEAAPLLIAAGEAGMCHPFGETMMVRALLARAGCRVESGALALAQGVLDKDGALVCANVPGAQIASHVLVGAGDSWLLMPRESAEATPGAYRPQVSASLRWRSAQAAVARFARGAERAETIANAVHAAQMAGTMRRVMALSVGYANDRTQFGRPIGRFQAVQQELAVLAAQAASATTAARIGCATAEPFPEPLRAALAKLRASEAAQKVCTVGHAVHGAIGITEEHPLRLYTNRLHEWRAAPGTATRCAVELGDALIAAETCTFAEFLRGPLALGVAAPI</sequence>
<dbReference type="AlphaFoldDB" id="A0A2U3I3C7"/>
<keyword evidence="8" id="KW-1185">Reference proteome</keyword>
<dbReference type="SUPFAM" id="SSF47203">
    <property type="entry name" value="Acyl-CoA dehydrogenase C-terminal domain-like"/>
    <property type="match status" value="1"/>
</dbReference>
<dbReference type="Gene3D" id="1.20.140.10">
    <property type="entry name" value="Butyryl-CoA Dehydrogenase, subunit A, domain 3"/>
    <property type="match status" value="1"/>
</dbReference>